<organism evidence="1">
    <name type="scientific">Setaria italica</name>
    <name type="common">Foxtail millet</name>
    <name type="synonym">Panicum italicum</name>
    <dbReference type="NCBI Taxonomy" id="4555"/>
    <lineage>
        <taxon>Eukaryota</taxon>
        <taxon>Viridiplantae</taxon>
        <taxon>Streptophyta</taxon>
        <taxon>Embryophyta</taxon>
        <taxon>Tracheophyta</taxon>
        <taxon>Spermatophyta</taxon>
        <taxon>Magnoliopsida</taxon>
        <taxon>Liliopsida</taxon>
        <taxon>Poales</taxon>
        <taxon>Poaceae</taxon>
        <taxon>PACMAD clade</taxon>
        <taxon>Panicoideae</taxon>
        <taxon>Panicodae</taxon>
        <taxon>Paniceae</taxon>
        <taxon>Cenchrinae</taxon>
        <taxon>Setaria</taxon>
    </lineage>
</organism>
<name>A0A368QYE8_SETIT</name>
<dbReference type="STRING" id="4555.A0A368QYE8"/>
<gene>
    <name evidence="1" type="ORF">SETIT_4G262900v2</name>
</gene>
<dbReference type="AlphaFoldDB" id="A0A368QYE8"/>
<sequence length="166" mass="17406">MAAIADEYVPLKPTGSKDHPWWPWVARFSVDLAGFEGLNATVGRAVSPGFNLTAEVENPRALVPWCSVGGQAVVSYGGVSLAWAPVPGFCAPRKGAAELAVAAKGSGVGLSDDLRRRFVAEWNAGTARVVPGMKLFYDGNGWSGTCAYQGVSLVRRELALLGQGAT</sequence>
<proteinExistence type="predicted"/>
<dbReference type="OrthoDB" id="670172at2759"/>
<dbReference type="EMBL" id="CM003531">
    <property type="protein sequence ID" value="RCV22976.1"/>
    <property type="molecule type" value="Genomic_DNA"/>
</dbReference>
<accession>A0A368QYE8</accession>
<reference evidence="1" key="2">
    <citation type="submission" date="2015-07" db="EMBL/GenBank/DDBJ databases">
        <authorList>
            <person name="Noorani M."/>
        </authorList>
    </citation>
    <scope>NUCLEOTIDE SEQUENCE</scope>
    <source>
        <strain evidence="1">Yugu1</strain>
    </source>
</reference>
<evidence type="ECO:0000313" key="1">
    <source>
        <dbReference type="EMBL" id="RCV22976.1"/>
    </source>
</evidence>
<dbReference type="PANTHER" id="PTHR33994:SF34">
    <property type="entry name" value="LATE EMBRYOGENESIS ABUNDANT PROTEIN LEA-2 SUBGROUP DOMAIN-CONTAINING PROTEIN"/>
    <property type="match status" value="1"/>
</dbReference>
<reference evidence="1" key="1">
    <citation type="journal article" date="2012" name="Nat. Biotechnol.">
        <title>Reference genome sequence of the model plant Setaria.</title>
        <authorList>
            <person name="Bennetzen J.L."/>
            <person name="Schmutz J."/>
            <person name="Wang H."/>
            <person name="Percifield R."/>
            <person name="Hawkins J."/>
            <person name="Pontaroli A.C."/>
            <person name="Estep M."/>
            <person name="Feng L."/>
            <person name="Vaughn J.N."/>
            <person name="Grimwood J."/>
            <person name="Jenkins J."/>
            <person name="Barry K."/>
            <person name="Lindquist E."/>
            <person name="Hellsten U."/>
            <person name="Deshpande S."/>
            <person name="Wang X."/>
            <person name="Wu X."/>
            <person name="Mitros T."/>
            <person name="Triplett J."/>
            <person name="Yang X."/>
            <person name="Ye C.Y."/>
            <person name="Mauro-Herrera M."/>
            <person name="Wang L."/>
            <person name="Li P."/>
            <person name="Sharma M."/>
            <person name="Sharma R."/>
            <person name="Ronald P.C."/>
            <person name="Panaud O."/>
            <person name="Kellogg E.A."/>
            <person name="Brutnell T.P."/>
            <person name="Doust A.N."/>
            <person name="Tuskan G.A."/>
            <person name="Rokhsar D."/>
            <person name="Devos K.M."/>
        </authorList>
    </citation>
    <scope>NUCLEOTIDE SEQUENCE [LARGE SCALE GENOMIC DNA]</scope>
    <source>
        <strain evidence="1">Yugu1</strain>
    </source>
</reference>
<protein>
    <submittedName>
        <fullName evidence="1">Uncharacterized protein</fullName>
    </submittedName>
</protein>
<dbReference type="PANTHER" id="PTHR33994">
    <property type="entry name" value="OS04G0515000 PROTEIN"/>
    <property type="match status" value="1"/>
</dbReference>